<sequence>MRPRSSSPGGSLESPALLLRSGIGGPAVGDYLRLHPVCALTGVYADDQQAWWGPPHSGAVDEFVNLGDGYGFLLETAQYTTGAGAAFVPFTTGAEHKESLSRFANGATSIALVRDHGHGRVTIDDDGEAVPTYAVTDDVDLANLRRGIAELARGHEAAGAVQISAFAEGAPKWNWGEDLDAFIARLQAIPFAAGGHRMFSAHQMGSCRMGADPQTSVANPFGELHDTPGVWIGDGSAFPTPSGVNPMISIMALARRTAEAIAAAAGTPAADLAAQA</sequence>
<dbReference type="InterPro" id="IPR000172">
    <property type="entry name" value="GMC_OxRdtase_N"/>
</dbReference>
<dbReference type="Gene3D" id="3.30.410.40">
    <property type="match status" value="1"/>
</dbReference>
<dbReference type="PANTHER" id="PTHR46056:SF12">
    <property type="entry name" value="LONG-CHAIN-ALCOHOL OXIDASE"/>
    <property type="match status" value="1"/>
</dbReference>
<proteinExistence type="inferred from homology"/>
<organism evidence="6 7">
    <name type="scientific">Svornostia abyssi</name>
    <dbReference type="NCBI Taxonomy" id="2898438"/>
    <lineage>
        <taxon>Bacteria</taxon>
        <taxon>Bacillati</taxon>
        <taxon>Actinomycetota</taxon>
        <taxon>Thermoleophilia</taxon>
        <taxon>Solirubrobacterales</taxon>
        <taxon>Baekduiaceae</taxon>
        <taxon>Svornostia</taxon>
    </lineage>
</organism>
<gene>
    <name evidence="6" type="ORF">LRS13_14505</name>
</gene>
<evidence type="ECO:0000313" key="6">
    <source>
        <dbReference type="EMBL" id="UUY01932.1"/>
    </source>
</evidence>
<accession>A0ABY5PBM1</accession>
<reference evidence="7" key="1">
    <citation type="submission" date="2021-11" db="EMBL/GenBank/DDBJ databases">
        <title>Cultivation dependent microbiological survey of springs from the worlds oldest radium mine currently devoted to the extraction of radon-saturated water.</title>
        <authorList>
            <person name="Kapinusova G."/>
            <person name="Smrhova T."/>
            <person name="Strejcek M."/>
            <person name="Suman J."/>
            <person name="Jani K."/>
            <person name="Pajer P."/>
            <person name="Uhlik O."/>
        </authorList>
    </citation>
    <scope>NUCLEOTIDE SEQUENCE [LARGE SCALE GENOMIC DNA]</scope>
    <source>
        <strain evidence="7">J379</strain>
    </source>
</reference>
<dbReference type="SUPFAM" id="SSF51905">
    <property type="entry name" value="FAD/NAD(P)-binding domain"/>
    <property type="match status" value="1"/>
</dbReference>
<dbReference type="Gene3D" id="3.50.50.60">
    <property type="entry name" value="FAD/NAD(P)-binding domain"/>
    <property type="match status" value="1"/>
</dbReference>
<keyword evidence="7" id="KW-1185">Reference proteome</keyword>
<keyword evidence="4" id="KW-0560">Oxidoreductase</keyword>
<dbReference type="EMBL" id="CP088295">
    <property type="protein sequence ID" value="UUY01932.1"/>
    <property type="molecule type" value="Genomic_DNA"/>
</dbReference>
<dbReference type="InterPro" id="IPR007867">
    <property type="entry name" value="GMC_OxRtase_C"/>
</dbReference>
<dbReference type="RefSeq" id="WP_353866781.1">
    <property type="nucleotide sequence ID" value="NZ_CP088295.1"/>
</dbReference>
<dbReference type="InterPro" id="IPR036188">
    <property type="entry name" value="FAD/NAD-bd_sf"/>
</dbReference>
<dbReference type="Pfam" id="PF05199">
    <property type="entry name" value="GMC_oxred_C"/>
    <property type="match status" value="1"/>
</dbReference>
<dbReference type="PANTHER" id="PTHR46056">
    <property type="entry name" value="LONG-CHAIN-ALCOHOL OXIDASE"/>
    <property type="match status" value="1"/>
</dbReference>
<evidence type="ECO:0000313" key="7">
    <source>
        <dbReference type="Proteomes" id="UP001058860"/>
    </source>
</evidence>
<dbReference type="PROSITE" id="PS00624">
    <property type="entry name" value="GMC_OXRED_2"/>
    <property type="match status" value="1"/>
</dbReference>
<feature type="domain" description="Glucose-methanol-choline oxidoreductase N-terminal" evidence="5">
    <location>
        <begin position="10"/>
        <end position="24"/>
    </location>
</feature>
<keyword evidence="2" id="KW-0285">Flavoprotein</keyword>
<name>A0ABY5PBM1_9ACTN</name>
<evidence type="ECO:0000256" key="4">
    <source>
        <dbReference type="ARBA" id="ARBA00023002"/>
    </source>
</evidence>
<comment type="similarity">
    <text evidence="1">Belongs to the GMC oxidoreductase family.</text>
</comment>
<evidence type="ECO:0000259" key="5">
    <source>
        <dbReference type="PROSITE" id="PS00624"/>
    </source>
</evidence>
<dbReference type="Proteomes" id="UP001058860">
    <property type="component" value="Chromosome"/>
</dbReference>
<evidence type="ECO:0000256" key="2">
    <source>
        <dbReference type="ARBA" id="ARBA00022630"/>
    </source>
</evidence>
<evidence type="ECO:0000256" key="3">
    <source>
        <dbReference type="ARBA" id="ARBA00022827"/>
    </source>
</evidence>
<keyword evidence="3" id="KW-0274">FAD</keyword>
<evidence type="ECO:0000256" key="1">
    <source>
        <dbReference type="ARBA" id="ARBA00010790"/>
    </source>
</evidence>
<protein>
    <submittedName>
        <fullName evidence="6">GMC oxidoreductase</fullName>
    </submittedName>
</protein>